<keyword evidence="8 9" id="KW-0472">Membrane</keyword>
<evidence type="ECO:0000256" key="1">
    <source>
        <dbReference type="ARBA" id="ARBA00004127"/>
    </source>
</evidence>
<dbReference type="Pfam" id="PF03083">
    <property type="entry name" value="MtN3_slv"/>
    <property type="match status" value="3"/>
</dbReference>
<evidence type="ECO:0000256" key="2">
    <source>
        <dbReference type="ARBA" id="ARBA00007809"/>
    </source>
</evidence>
<keyword evidence="7 9" id="KW-1133">Transmembrane helix</keyword>
<organism evidence="10 11">
    <name type="scientific">Diploptera punctata</name>
    <name type="common">Pacific beetle cockroach</name>
    <dbReference type="NCBI Taxonomy" id="6984"/>
    <lineage>
        <taxon>Eukaryota</taxon>
        <taxon>Metazoa</taxon>
        <taxon>Ecdysozoa</taxon>
        <taxon>Arthropoda</taxon>
        <taxon>Hexapoda</taxon>
        <taxon>Insecta</taxon>
        <taxon>Pterygota</taxon>
        <taxon>Neoptera</taxon>
        <taxon>Polyneoptera</taxon>
        <taxon>Dictyoptera</taxon>
        <taxon>Blattodea</taxon>
        <taxon>Blaberoidea</taxon>
        <taxon>Blaberidae</taxon>
        <taxon>Diplopterinae</taxon>
        <taxon>Diploptera</taxon>
    </lineage>
</organism>
<dbReference type="PANTHER" id="PTHR10791:SF5">
    <property type="entry name" value="SUGAR TRANSPORTER SWEET"/>
    <property type="match status" value="1"/>
</dbReference>
<feature type="non-terminal residue" evidence="10">
    <location>
        <position position="1"/>
    </location>
</feature>
<comment type="caution">
    <text evidence="9">Lacks conserved residue(s) required for the propagation of feature annotation.</text>
</comment>
<evidence type="ECO:0000256" key="5">
    <source>
        <dbReference type="ARBA" id="ARBA00022692"/>
    </source>
</evidence>
<comment type="function">
    <text evidence="9">Mediates sugar transport across membranes.</text>
</comment>
<keyword evidence="3 9" id="KW-0813">Transport</keyword>
<evidence type="ECO:0000256" key="7">
    <source>
        <dbReference type="ARBA" id="ARBA00022989"/>
    </source>
</evidence>
<protein>
    <recommendedName>
        <fullName evidence="9">Sugar transporter SWEET</fullName>
    </recommendedName>
</protein>
<gene>
    <name evidence="10" type="ORF">L9F63_017180</name>
</gene>
<dbReference type="Proteomes" id="UP001233999">
    <property type="component" value="Unassembled WGS sequence"/>
</dbReference>
<keyword evidence="4 9" id="KW-0762">Sugar transport</keyword>
<feature type="transmembrane region" description="Helical" evidence="9">
    <location>
        <begin position="124"/>
        <end position="145"/>
    </location>
</feature>
<evidence type="ECO:0000256" key="9">
    <source>
        <dbReference type="RuleBase" id="RU910715"/>
    </source>
</evidence>
<sequence length="278" mass="31261">MGLADYKDLVAAAASITTIAQFFSGVFICKDIVKKGNTHNISAVPFLGGAGMGVLMLQYSQMLDDPAMTRVNIVGFVLNLLYLICYYIYSQEKKDVQGQVFYMTVFVSSLIAYTYWEATEVVEFRYGFILTVLMMLLIASPLFSLGEIIRTKSTETLPFPLIISATVVTFLWLLYGIIIENEFIQSLVVKQMLAVVTTFTILMCYTQYETDFETVKFYVGFVASLMTILFFAAPLTMLAHVLNVKSVESLPFPMISMTFVCSALWLIYGYMLGDPFIQ</sequence>
<reference evidence="10" key="1">
    <citation type="journal article" date="2023" name="IScience">
        <title>Live-bearing cockroach genome reveals convergent evolutionary mechanisms linked to viviparity in insects and beyond.</title>
        <authorList>
            <person name="Fouks B."/>
            <person name="Harrison M.C."/>
            <person name="Mikhailova A.A."/>
            <person name="Marchal E."/>
            <person name="English S."/>
            <person name="Carruthers M."/>
            <person name="Jennings E.C."/>
            <person name="Chiamaka E.L."/>
            <person name="Frigard R.A."/>
            <person name="Pippel M."/>
            <person name="Attardo G.M."/>
            <person name="Benoit J.B."/>
            <person name="Bornberg-Bauer E."/>
            <person name="Tobe S.S."/>
        </authorList>
    </citation>
    <scope>NUCLEOTIDE SEQUENCE</scope>
    <source>
        <strain evidence="10">Stay&amp;Tobe</strain>
    </source>
</reference>
<evidence type="ECO:0000313" key="10">
    <source>
        <dbReference type="EMBL" id="KAJ9589595.1"/>
    </source>
</evidence>
<feature type="transmembrane region" description="Helical" evidence="9">
    <location>
        <begin position="101"/>
        <end position="118"/>
    </location>
</feature>
<feature type="transmembrane region" description="Helical" evidence="9">
    <location>
        <begin position="71"/>
        <end position="89"/>
    </location>
</feature>
<comment type="caution">
    <text evidence="10">The sequence shown here is derived from an EMBL/GenBank/DDBJ whole genome shotgun (WGS) entry which is preliminary data.</text>
</comment>
<evidence type="ECO:0000256" key="6">
    <source>
        <dbReference type="ARBA" id="ARBA00022737"/>
    </source>
</evidence>
<name>A0AAD7ZZ39_DIPPU</name>
<evidence type="ECO:0000256" key="4">
    <source>
        <dbReference type="ARBA" id="ARBA00022597"/>
    </source>
</evidence>
<dbReference type="AlphaFoldDB" id="A0AAD7ZZ39"/>
<feature type="transmembrane region" description="Helical" evidence="9">
    <location>
        <begin position="217"/>
        <end position="242"/>
    </location>
</feature>
<dbReference type="PANTHER" id="PTHR10791">
    <property type="entry name" value="RAG1-ACTIVATING PROTEIN 1"/>
    <property type="match status" value="1"/>
</dbReference>
<proteinExistence type="inferred from homology"/>
<evidence type="ECO:0000256" key="3">
    <source>
        <dbReference type="ARBA" id="ARBA00022448"/>
    </source>
</evidence>
<feature type="transmembrane region" description="Helical" evidence="9">
    <location>
        <begin position="254"/>
        <end position="273"/>
    </location>
</feature>
<feature type="transmembrane region" description="Helical" evidence="9">
    <location>
        <begin position="41"/>
        <end position="59"/>
    </location>
</feature>
<comment type="similarity">
    <text evidence="2 9">Belongs to the SWEET sugar transporter family.</text>
</comment>
<accession>A0AAD7ZZ39</accession>
<dbReference type="GO" id="GO:0012505">
    <property type="term" value="C:endomembrane system"/>
    <property type="evidence" value="ECO:0007669"/>
    <property type="project" value="UniProtKB-SubCell"/>
</dbReference>
<evidence type="ECO:0000256" key="8">
    <source>
        <dbReference type="ARBA" id="ARBA00023136"/>
    </source>
</evidence>
<dbReference type="GO" id="GO:0051119">
    <property type="term" value="F:sugar transmembrane transporter activity"/>
    <property type="evidence" value="ECO:0007669"/>
    <property type="project" value="InterPro"/>
</dbReference>
<feature type="transmembrane region" description="Helical" evidence="9">
    <location>
        <begin position="157"/>
        <end position="178"/>
    </location>
</feature>
<keyword evidence="11" id="KW-1185">Reference proteome</keyword>
<keyword evidence="5 9" id="KW-0812">Transmembrane</keyword>
<dbReference type="InterPro" id="IPR004316">
    <property type="entry name" value="SWEET_rpt"/>
</dbReference>
<keyword evidence="6" id="KW-0677">Repeat</keyword>
<comment type="subcellular location">
    <subcellularLocation>
        <location evidence="1">Endomembrane system</location>
        <topology evidence="1">Multi-pass membrane protein</topology>
    </subcellularLocation>
</comment>
<dbReference type="EMBL" id="JASPKZ010004927">
    <property type="protein sequence ID" value="KAJ9589595.1"/>
    <property type="molecule type" value="Genomic_DNA"/>
</dbReference>
<dbReference type="Gene3D" id="1.20.1280.290">
    <property type="match status" value="3"/>
</dbReference>
<dbReference type="InterPro" id="IPR047664">
    <property type="entry name" value="SWEET"/>
</dbReference>
<reference evidence="10" key="2">
    <citation type="submission" date="2023-05" db="EMBL/GenBank/DDBJ databases">
        <authorList>
            <person name="Fouks B."/>
        </authorList>
    </citation>
    <scope>NUCLEOTIDE SEQUENCE</scope>
    <source>
        <strain evidence="10">Stay&amp;Tobe</strain>
        <tissue evidence="10">Testes</tissue>
    </source>
</reference>
<evidence type="ECO:0000313" key="11">
    <source>
        <dbReference type="Proteomes" id="UP001233999"/>
    </source>
</evidence>
<feature type="transmembrane region" description="Helical" evidence="9">
    <location>
        <begin position="12"/>
        <end position="29"/>
    </location>
</feature>
<dbReference type="GO" id="GO:0016020">
    <property type="term" value="C:membrane"/>
    <property type="evidence" value="ECO:0007669"/>
    <property type="project" value="InterPro"/>
</dbReference>
<feature type="transmembrane region" description="Helical" evidence="9">
    <location>
        <begin position="184"/>
        <end position="205"/>
    </location>
</feature>